<dbReference type="RefSeq" id="WP_021007836.1">
    <property type="nucleotide sequence ID" value="NC_022247.1"/>
</dbReference>
<dbReference type="PANTHER" id="PTHR30629">
    <property type="entry name" value="PROPHAGE INTEGRASE"/>
    <property type="match status" value="1"/>
</dbReference>
<dbReference type="PANTHER" id="PTHR30629:SF2">
    <property type="entry name" value="PROPHAGE INTEGRASE INTS-RELATED"/>
    <property type="match status" value="1"/>
</dbReference>
<dbReference type="GO" id="GO:0003677">
    <property type="term" value="F:DNA binding"/>
    <property type="evidence" value="ECO:0007669"/>
    <property type="project" value="UniProtKB-UniRule"/>
</dbReference>
<dbReference type="Pfam" id="PF13356">
    <property type="entry name" value="Arm-DNA-bind_3"/>
    <property type="match status" value="1"/>
</dbReference>
<feature type="domain" description="Tyr recombinase" evidence="6">
    <location>
        <begin position="227"/>
        <end position="405"/>
    </location>
</feature>
<dbReference type="InterPro" id="IPR038488">
    <property type="entry name" value="Integrase_DNA-bd_sf"/>
</dbReference>
<dbReference type="GO" id="GO:0006310">
    <property type="term" value="P:DNA recombination"/>
    <property type="evidence" value="ECO:0007669"/>
    <property type="project" value="UniProtKB-KW"/>
</dbReference>
<keyword evidence="4" id="KW-0233">DNA recombination</keyword>
<dbReference type="InterPro" id="IPR050808">
    <property type="entry name" value="Phage_Integrase"/>
</dbReference>
<evidence type="ECO:0000259" key="6">
    <source>
        <dbReference type="PROSITE" id="PS51898"/>
    </source>
</evidence>
<evidence type="ECO:0000259" key="7">
    <source>
        <dbReference type="PROSITE" id="PS51900"/>
    </source>
</evidence>
<dbReference type="EMBL" id="CP003911">
    <property type="protein sequence ID" value="AGU50366.1"/>
    <property type="molecule type" value="Genomic_DNA"/>
</dbReference>
<dbReference type="Pfam" id="PF22022">
    <property type="entry name" value="Phage_int_M"/>
    <property type="match status" value="1"/>
</dbReference>
<feature type="domain" description="Core-binding (CB)" evidence="7">
    <location>
        <begin position="114"/>
        <end position="195"/>
    </location>
</feature>
<dbReference type="HOGENOM" id="CLU_027562_0_2_4"/>
<evidence type="ECO:0000256" key="5">
    <source>
        <dbReference type="PROSITE-ProRule" id="PRU01248"/>
    </source>
</evidence>
<accession>T1XD00</accession>
<gene>
    <name evidence="8" type="ORF">VAPA_1c32800</name>
</gene>
<keyword evidence="2" id="KW-0229">DNA integration</keyword>
<dbReference type="InterPro" id="IPR053876">
    <property type="entry name" value="Phage_int_M"/>
</dbReference>
<dbReference type="InterPro" id="IPR010998">
    <property type="entry name" value="Integrase_recombinase_N"/>
</dbReference>
<dbReference type="GO" id="GO:0015074">
    <property type="term" value="P:DNA integration"/>
    <property type="evidence" value="ECO:0007669"/>
    <property type="project" value="UniProtKB-KW"/>
</dbReference>
<evidence type="ECO:0000313" key="8">
    <source>
        <dbReference type="EMBL" id="AGU50366.1"/>
    </source>
</evidence>
<dbReference type="InterPro" id="IPR011010">
    <property type="entry name" value="DNA_brk_join_enz"/>
</dbReference>
<keyword evidence="3 5" id="KW-0238">DNA-binding</keyword>
<name>T1XD00_VARPD</name>
<dbReference type="PROSITE" id="PS51898">
    <property type="entry name" value="TYR_RECOMBINASE"/>
    <property type="match status" value="1"/>
</dbReference>
<dbReference type="InterPro" id="IPR002104">
    <property type="entry name" value="Integrase_catalytic"/>
</dbReference>
<evidence type="ECO:0000313" key="9">
    <source>
        <dbReference type="Proteomes" id="UP000016223"/>
    </source>
</evidence>
<reference evidence="8 9" key="1">
    <citation type="submission" date="2012-10" db="EMBL/GenBank/DDBJ databases">
        <title>Genome sequence of Variovorax paradoxus B4.</title>
        <authorList>
            <person name="Schuldes J."/>
            <person name="Brandt U."/>
            <person name="Hiessl S."/>
            <person name="Wuebbeler J.H."/>
            <person name="Thuermer A."/>
            <person name="Steinbuechel A."/>
            <person name="Daniel R."/>
        </authorList>
    </citation>
    <scope>NUCLEOTIDE SEQUENCE [LARGE SCALE GENOMIC DNA]</scope>
    <source>
        <strain evidence="8 9">B4</strain>
    </source>
</reference>
<dbReference type="PATRIC" id="fig|1246301.3.peg.3315"/>
<dbReference type="InterPro" id="IPR025166">
    <property type="entry name" value="Integrase_DNA_bind_dom"/>
</dbReference>
<dbReference type="Gene3D" id="3.30.160.390">
    <property type="entry name" value="Integrase, DNA-binding domain"/>
    <property type="match status" value="1"/>
</dbReference>
<dbReference type="KEGG" id="vpd:VAPA_1c32800"/>
<evidence type="ECO:0000256" key="2">
    <source>
        <dbReference type="ARBA" id="ARBA00022908"/>
    </source>
</evidence>
<dbReference type="Gene3D" id="1.10.443.10">
    <property type="entry name" value="Intergrase catalytic core"/>
    <property type="match status" value="1"/>
</dbReference>
<organism evidence="8 9">
    <name type="scientific">Variovorax paradoxus B4</name>
    <dbReference type="NCBI Taxonomy" id="1246301"/>
    <lineage>
        <taxon>Bacteria</taxon>
        <taxon>Pseudomonadati</taxon>
        <taxon>Pseudomonadota</taxon>
        <taxon>Betaproteobacteria</taxon>
        <taxon>Burkholderiales</taxon>
        <taxon>Comamonadaceae</taxon>
        <taxon>Variovorax</taxon>
    </lineage>
</organism>
<evidence type="ECO:0000256" key="4">
    <source>
        <dbReference type="ARBA" id="ARBA00023172"/>
    </source>
</evidence>
<comment type="similarity">
    <text evidence="1">Belongs to the 'phage' integrase family.</text>
</comment>
<dbReference type="OrthoDB" id="9775880at2"/>
<proteinExistence type="inferred from homology"/>
<dbReference type="Gene3D" id="1.10.150.130">
    <property type="match status" value="1"/>
</dbReference>
<dbReference type="InterPro" id="IPR044068">
    <property type="entry name" value="CB"/>
</dbReference>
<dbReference type="SUPFAM" id="SSF56349">
    <property type="entry name" value="DNA breaking-rejoining enzymes"/>
    <property type="match status" value="1"/>
</dbReference>
<evidence type="ECO:0000256" key="1">
    <source>
        <dbReference type="ARBA" id="ARBA00008857"/>
    </source>
</evidence>
<dbReference type="InterPro" id="IPR013762">
    <property type="entry name" value="Integrase-like_cat_sf"/>
</dbReference>
<dbReference type="PROSITE" id="PS51900">
    <property type="entry name" value="CB"/>
    <property type="match status" value="1"/>
</dbReference>
<dbReference type="AlphaFoldDB" id="T1XD00"/>
<dbReference type="Pfam" id="PF00589">
    <property type="entry name" value="Phage_integrase"/>
    <property type="match status" value="1"/>
</dbReference>
<dbReference type="CDD" id="cd00801">
    <property type="entry name" value="INT_P4_C"/>
    <property type="match status" value="1"/>
</dbReference>
<evidence type="ECO:0000256" key="3">
    <source>
        <dbReference type="ARBA" id="ARBA00023125"/>
    </source>
</evidence>
<sequence>MPRTAKELSVKAVAARKEPGLHAVGGAPGLHLQITESGARSWVARLTVGTRTNAAGKVVQHRRDFGVGSAQVVTLAAAREAAKALAVKVREGVDPVAEKIAARSRAMAQREAAMTVRKAAGAYIKAMQSKWKDKKAVERRESWLETYAYPHIGDILVADIELAHILAVLKPIWETKTETAEKLLTVLRGTIGWATVHGYRQGKENPARFKDFLDKVLPSPTKVKTVRHHPALPFAQMPTFMRDLRARNNSSARALAVVSLTALRASEVTEAKWSEIDLDAGLWVVPASRMKMEVEHRVPLSRQCVAIFREQLAEAPGEWVFPGTKPGKPLSSAALLEMLKGMPYVDAKGERITTHGLRSTFRDYVAEKTDYPREVVEMALAHQIESEVEAAYRRGDLFQKRKKLMAEWAVFCAKPAR</sequence>
<dbReference type="Proteomes" id="UP000016223">
    <property type="component" value="Chromosome 1"/>
</dbReference>
<protein>
    <submittedName>
        <fullName evidence="8">Putative integrase</fullName>
    </submittedName>
</protein>